<proteinExistence type="predicted"/>
<dbReference type="AlphaFoldDB" id="A0A5J4TSB9"/>
<feature type="non-terminal residue" evidence="1">
    <location>
        <position position="1"/>
    </location>
</feature>
<comment type="caution">
    <text evidence="1">The sequence shown here is derived from an EMBL/GenBank/DDBJ whole genome shotgun (WGS) entry which is preliminary data.</text>
</comment>
<name>A0A5J4TSB9_9EUKA</name>
<evidence type="ECO:0000313" key="1">
    <source>
        <dbReference type="EMBL" id="KAA6361127.1"/>
    </source>
</evidence>
<gene>
    <name evidence="1" type="ORF">EZS28_043346</name>
</gene>
<protein>
    <submittedName>
        <fullName evidence="1">Uncharacterized protein</fullName>
    </submittedName>
</protein>
<dbReference type="EMBL" id="SNRW01025988">
    <property type="protein sequence ID" value="KAA6361127.1"/>
    <property type="molecule type" value="Genomic_DNA"/>
</dbReference>
<evidence type="ECO:0000313" key="2">
    <source>
        <dbReference type="Proteomes" id="UP000324800"/>
    </source>
</evidence>
<reference evidence="1 2" key="1">
    <citation type="submission" date="2019-03" db="EMBL/GenBank/DDBJ databases">
        <title>Single cell metagenomics reveals metabolic interactions within the superorganism composed of flagellate Streblomastix strix and complex community of Bacteroidetes bacteria on its surface.</title>
        <authorList>
            <person name="Treitli S.C."/>
            <person name="Kolisko M."/>
            <person name="Husnik F."/>
            <person name="Keeling P."/>
            <person name="Hampl V."/>
        </authorList>
    </citation>
    <scope>NUCLEOTIDE SEQUENCE [LARGE SCALE GENOMIC DNA]</scope>
    <source>
        <strain evidence="1">ST1C</strain>
    </source>
</reference>
<dbReference type="Proteomes" id="UP000324800">
    <property type="component" value="Unassembled WGS sequence"/>
</dbReference>
<organism evidence="1 2">
    <name type="scientific">Streblomastix strix</name>
    <dbReference type="NCBI Taxonomy" id="222440"/>
    <lineage>
        <taxon>Eukaryota</taxon>
        <taxon>Metamonada</taxon>
        <taxon>Preaxostyla</taxon>
        <taxon>Oxymonadida</taxon>
        <taxon>Streblomastigidae</taxon>
        <taxon>Streblomastix</taxon>
    </lineage>
</organism>
<accession>A0A5J4TSB9</accession>
<sequence length="94" mass="10475">DIVAKPCDESVIPEVVLFYNCTYGPLGYPTRTPGAIIGPQPNHGVERKNVLFFWVDYQKTIYSGVALYSVTVTTYEFSDGSSDSILLKQEIVDH</sequence>